<feature type="transmembrane region" description="Helical" evidence="1">
    <location>
        <begin position="88"/>
        <end position="108"/>
    </location>
</feature>
<organism evidence="2 3">
    <name type="scientific">Phormidesmis priestleyi ULC007</name>
    <dbReference type="NCBI Taxonomy" id="1920490"/>
    <lineage>
        <taxon>Bacteria</taxon>
        <taxon>Bacillati</taxon>
        <taxon>Cyanobacteriota</taxon>
        <taxon>Cyanophyceae</taxon>
        <taxon>Leptolyngbyales</taxon>
        <taxon>Leptolyngbyaceae</taxon>
        <taxon>Phormidesmis</taxon>
    </lineage>
</organism>
<feature type="transmembrane region" description="Helical" evidence="1">
    <location>
        <begin position="35"/>
        <end position="68"/>
    </location>
</feature>
<feature type="transmembrane region" description="Helical" evidence="1">
    <location>
        <begin position="140"/>
        <end position="158"/>
    </location>
</feature>
<feature type="transmembrane region" description="Helical" evidence="1">
    <location>
        <begin position="251"/>
        <end position="272"/>
    </location>
</feature>
<keyword evidence="1" id="KW-0472">Membrane</keyword>
<dbReference type="EMBL" id="PVWG01000009">
    <property type="protein sequence ID" value="PSB19633.1"/>
    <property type="molecule type" value="Genomic_DNA"/>
</dbReference>
<feature type="transmembrane region" description="Helical" evidence="1">
    <location>
        <begin position="196"/>
        <end position="215"/>
    </location>
</feature>
<reference evidence="2 3" key="2">
    <citation type="submission" date="2018-03" db="EMBL/GenBank/DDBJ databases">
        <title>The ancient ancestry and fast evolution of plastids.</title>
        <authorList>
            <person name="Moore K.R."/>
            <person name="Magnabosco C."/>
            <person name="Momper L."/>
            <person name="Gold D.A."/>
            <person name="Bosak T."/>
            <person name="Fournier G.P."/>
        </authorList>
    </citation>
    <scope>NUCLEOTIDE SEQUENCE [LARGE SCALE GENOMIC DNA]</scope>
    <source>
        <strain evidence="2 3">ULC007</strain>
    </source>
</reference>
<keyword evidence="1" id="KW-1133">Transmembrane helix</keyword>
<dbReference type="OrthoDB" id="509218at2"/>
<evidence type="ECO:0000313" key="3">
    <source>
        <dbReference type="Proteomes" id="UP000238634"/>
    </source>
</evidence>
<accession>A0A2T1DGN6</accession>
<gene>
    <name evidence="2" type="ORF">C7B65_10055</name>
</gene>
<dbReference type="InterPro" id="IPR025576">
    <property type="entry name" value="YwiC"/>
</dbReference>
<sequence length="280" mass="30053">MTDSTSTTSTAIAAKASSSVRSQWYHPTFSPEHGVYVVLMVSFLTGAAAAQTWTGATTLALVCAFCGFQAEHPLVLQIKQRRSLKPRFLVWGGLYLSVALAIAIALYLQHPILLWLYLGAIAAFLIDATAVFYREQKSIVNELVTFAAVCLSAPFAYAATTGTLSSLVFGLWALNTLFFGSAIFTVKLRKSKTSSLIPGGVYHAIALLMVSGLYGFGILPLLSALAVSVVLLKFGLIVWQQAWYRTAPIQTVALIETLSALSFLAIVALSVLPARLTALL</sequence>
<dbReference type="AlphaFoldDB" id="A0A2T1DGN6"/>
<keyword evidence="1" id="KW-0812">Transmembrane</keyword>
<feature type="transmembrane region" description="Helical" evidence="1">
    <location>
        <begin position="164"/>
        <end position="184"/>
    </location>
</feature>
<dbReference type="STRING" id="1920490.GCA_001895925_00216"/>
<name>A0A2T1DGN6_9CYAN</name>
<reference evidence="2 3" key="1">
    <citation type="submission" date="2018-02" db="EMBL/GenBank/DDBJ databases">
        <authorList>
            <person name="Cohen D.B."/>
            <person name="Kent A.D."/>
        </authorList>
    </citation>
    <scope>NUCLEOTIDE SEQUENCE [LARGE SCALE GENOMIC DNA]</scope>
    <source>
        <strain evidence="2 3">ULC007</strain>
    </source>
</reference>
<keyword evidence="3" id="KW-1185">Reference proteome</keyword>
<feature type="transmembrane region" description="Helical" evidence="1">
    <location>
        <begin position="114"/>
        <end position="133"/>
    </location>
</feature>
<dbReference type="Proteomes" id="UP000238634">
    <property type="component" value="Unassembled WGS sequence"/>
</dbReference>
<evidence type="ECO:0000256" key="1">
    <source>
        <dbReference type="SAM" id="Phobius"/>
    </source>
</evidence>
<protein>
    <recommendedName>
        <fullName evidence="4">YwiC-like family protein</fullName>
    </recommendedName>
</protein>
<evidence type="ECO:0000313" key="2">
    <source>
        <dbReference type="EMBL" id="PSB19633.1"/>
    </source>
</evidence>
<evidence type="ECO:0008006" key="4">
    <source>
        <dbReference type="Google" id="ProtNLM"/>
    </source>
</evidence>
<proteinExistence type="predicted"/>
<comment type="caution">
    <text evidence="2">The sequence shown here is derived from an EMBL/GenBank/DDBJ whole genome shotgun (WGS) entry which is preliminary data.</text>
</comment>
<feature type="transmembrane region" description="Helical" evidence="1">
    <location>
        <begin position="221"/>
        <end position="239"/>
    </location>
</feature>
<dbReference type="RefSeq" id="WP_083582907.1">
    <property type="nucleotide sequence ID" value="NZ_MPPI01000012.1"/>
</dbReference>
<dbReference type="Pfam" id="PF14256">
    <property type="entry name" value="YwiC"/>
    <property type="match status" value="1"/>
</dbReference>